<accession>A0A1R3KQC0</accession>
<gene>
    <name evidence="2" type="ORF">COLO4_05670</name>
</gene>
<dbReference type="Proteomes" id="UP000187203">
    <property type="component" value="Unassembled WGS sequence"/>
</dbReference>
<sequence>MAREAEDPKQIGSSSTSVAALSMQQLQEMIASTIKAQYGVSSKSYHAYSKPYTRRIDDLRLPSNYNPPKFQQFDGKRNPQLDDNITNFPSQLPQDQEKGEFVEWTDDDLEALKESEESEGLHNNNNALHEDNNNTDNNNALFEHNNNAQILHLQPGLPF</sequence>
<dbReference type="EMBL" id="AWUE01012409">
    <property type="protein sequence ID" value="OMP09239.1"/>
    <property type="molecule type" value="Genomic_DNA"/>
</dbReference>
<keyword evidence="3" id="KW-1185">Reference proteome</keyword>
<feature type="region of interest" description="Disordered" evidence="1">
    <location>
        <begin position="113"/>
        <end position="141"/>
    </location>
</feature>
<evidence type="ECO:0000313" key="2">
    <source>
        <dbReference type="EMBL" id="OMP09239.1"/>
    </source>
</evidence>
<name>A0A1R3KQC0_9ROSI</name>
<evidence type="ECO:0000256" key="1">
    <source>
        <dbReference type="SAM" id="MobiDB-lite"/>
    </source>
</evidence>
<dbReference type="OrthoDB" id="955092at2759"/>
<evidence type="ECO:0000313" key="3">
    <source>
        <dbReference type="Proteomes" id="UP000187203"/>
    </source>
</evidence>
<organism evidence="2 3">
    <name type="scientific">Corchorus olitorius</name>
    <dbReference type="NCBI Taxonomy" id="93759"/>
    <lineage>
        <taxon>Eukaryota</taxon>
        <taxon>Viridiplantae</taxon>
        <taxon>Streptophyta</taxon>
        <taxon>Embryophyta</taxon>
        <taxon>Tracheophyta</taxon>
        <taxon>Spermatophyta</taxon>
        <taxon>Magnoliopsida</taxon>
        <taxon>eudicotyledons</taxon>
        <taxon>Gunneridae</taxon>
        <taxon>Pentapetalae</taxon>
        <taxon>rosids</taxon>
        <taxon>malvids</taxon>
        <taxon>Malvales</taxon>
        <taxon>Malvaceae</taxon>
        <taxon>Grewioideae</taxon>
        <taxon>Apeibeae</taxon>
        <taxon>Corchorus</taxon>
    </lineage>
</organism>
<dbReference type="PANTHER" id="PTHR33437">
    <property type="entry name" value="OS06G0361200 PROTEIN"/>
    <property type="match status" value="1"/>
</dbReference>
<reference evidence="3" key="1">
    <citation type="submission" date="2013-09" db="EMBL/GenBank/DDBJ databases">
        <title>Corchorus olitorius genome sequencing.</title>
        <authorList>
            <person name="Alam M."/>
            <person name="Haque M.S."/>
            <person name="Islam M.S."/>
            <person name="Emdad E.M."/>
            <person name="Islam M.M."/>
            <person name="Ahmed B."/>
            <person name="Halim A."/>
            <person name="Hossen Q.M.M."/>
            <person name="Hossain M.Z."/>
            <person name="Ahmed R."/>
            <person name="Khan M.M."/>
            <person name="Islam R."/>
            <person name="Rashid M.M."/>
            <person name="Khan S.A."/>
            <person name="Rahman M.S."/>
            <person name="Alam M."/>
            <person name="Yahiya A.S."/>
            <person name="Khan M.S."/>
            <person name="Azam M.S."/>
            <person name="Haque T."/>
            <person name="Lashkar M.Z.H."/>
            <person name="Akhand A.I."/>
            <person name="Morshed G."/>
            <person name="Roy S."/>
            <person name="Uddin K.S."/>
            <person name="Rabeya T."/>
            <person name="Hossain A.S."/>
            <person name="Chowdhury A."/>
            <person name="Snigdha A.R."/>
            <person name="Mortoza M.S."/>
            <person name="Matin S.A."/>
            <person name="Hoque S.M.E."/>
            <person name="Islam M.K."/>
            <person name="Roy D.K."/>
            <person name="Haider R."/>
            <person name="Moosa M.M."/>
            <person name="Elias S.M."/>
            <person name="Hasan A.M."/>
            <person name="Jahan S."/>
            <person name="Shafiuddin M."/>
            <person name="Mahmood N."/>
            <person name="Shommy N.S."/>
        </authorList>
    </citation>
    <scope>NUCLEOTIDE SEQUENCE [LARGE SCALE GENOMIC DNA]</scope>
    <source>
        <strain evidence="3">cv. O-4</strain>
    </source>
</reference>
<feature type="compositionally biased region" description="Polar residues" evidence="1">
    <location>
        <begin position="81"/>
        <end position="94"/>
    </location>
</feature>
<proteinExistence type="predicted"/>
<feature type="region of interest" description="Disordered" evidence="1">
    <location>
        <begin position="58"/>
        <end position="98"/>
    </location>
</feature>
<dbReference type="AlphaFoldDB" id="A0A1R3KQC0"/>
<dbReference type="PANTHER" id="PTHR33437:SF2">
    <property type="entry name" value="OS06G0361200 PROTEIN"/>
    <property type="match status" value="1"/>
</dbReference>
<comment type="caution">
    <text evidence="2">The sequence shown here is derived from an EMBL/GenBank/DDBJ whole genome shotgun (WGS) entry which is preliminary data.</text>
</comment>
<protein>
    <submittedName>
        <fullName evidence="2">Uncharacterized protein</fullName>
    </submittedName>
</protein>